<proteinExistence type="predicted"/>
<feature type="transmembrane region" description="Helical" evidence="1">
    <location>
        <begin position="20"/>
        <end position="40"/>
    </location>
</feature>
<comment type="caution">
    <text evidence="2">The sequence shown here is derived from an EMBL/GenBank/DDBJ whole genome shotgun (WGS) entry which is preliminary data.</text>
</comment>
<evidence type="ECO:0000313" key="2">
    <source>
        <dbReference type="EMBL" id="GLS03913.1"/>
    </source>
</evidence>
<dbReference type="Proteomes" id="UP001156836">
    <property type="component" value="Unassembled WGS sequence"/>
</dbReference>
<keyword evidence="3" id="KW-1185">Reference proteome</keyword>
<feature type="transmembrane region" description="Helical" evidence="1">
    <location>
        <begin position="60"/>
        <end position="82"/>
    </location>
</feature>
<keyword evidence="1" id="KW-0812">Transmembrane</keyword>
<evidence type="ECO:0000256" key="1">
    <source>
        <dbReference type="SAM" id="Phobius"/>
    </source>
</evidence>
<dbReference type="EMBL" id="BSOZ01000010">
    <property type="protein sequence ID" value="GLS03913.1"/>
    <property type="molecule type" value="Genomic_DNA"/>
</dbReference>
<gene>
    <name evidence="2" type="ORF">GCM10007860_10580</name>
</gene>
<protein>
    <submittedName>
        <fullName evidence="2">Uncharacterized protein</fullName>
    </submittedName>
</protein>
<accession>A0ABQ6BPT8</accession>
<keyword evidence="1" id="KW-0472">Membrane</keyword>
<organism evidence="2 3">
    <name type="scientific">Chitiniphilus shinanonensis</name>
    <dbReference type="NCBI Taxonomy" id="553088"/>
    <lineage>
        <taxon>Bacteria</taxon>
        <taxon>Pseudomonadati</taxon>
        <taxon>Pseudomonadota</taxon>
        <taxon>Betaproteobacteria</taxon>
        <taxon>Neisseriales</taxon>
        <taxon>Chitinibacteraceae</taxon>
        <taxon>Chitiniphilus</taxon>
    </lineage>
</organism>
<evidence type="ECO:0000313" key="3">
    <source>
        <dbReference type="Proteomes" id="UP001156836"/>
    </source>
</evidence>
<keyword evidence="1" id="KW-1133">Transmembrane helix</keyword>
<name>A0ABQ6BPT8_9NEIS</name>
<sequence>MPEDVAAGIGLVVASRRRHALGVAGGGLGVAGGLAARHGAGVARRACRPGGDAMSTRRQWLLAAMAVLLPALLGGWCGYWLAAASKPPLEEARPLQRQGDGSVIAARALSADPGPPPHRLPPGAREERRVAVTVQPARVTPVPDASGVPWCDCPPVTVDLSLVQLGDGRRVVASSRDGVVLDALDIPIEPLPIAPTLAWAAGLSYGARGEVGAWVERDLSRLRLGVDVEQDRQDQWTARLRLGWRF</sequence>
<reference evidence="3" key="1">
    <citation type="journal article" date="2019" name="Int. J. Syst. Evol. Microbiol.">
        <title>The Global Catalogue of Microorganisms (GCM) 10K type strain sequencing project: providing services to taxonomists for standard genome sequencing and annotation.</title>
        <authorList>
            <consortium name="The Broad Institute Genomics Platform"/>
            <consortium name="The Broad Institute Genome Sequencing Center for Infectious Disease"/>
            <person name="Wu L."/>
            <person name="Ma J."/>
        </authorList>
    </citation>
    <scope>NUCLEOTIDE SEQUENCE [LARGE SCALE GENOMIC DNA]</scope>
    <source>
        <strain evidence="3">NBRC 104970</strain>
    </source>
</reference>